<evidence type="ECO:0000256" key="5">
    <source>
        <dbReference type="ARBA" id="ARBA00022679"/>
    </source>
</evidence>
<dbReference type="RefSeq" id="XP_019892870.1">
    <property type="nucleotide sequence ID" value="XM_020037311.1"/>
</dbReference>
<dbReference type="CDD" id="cd05572">
    <property type="entry name" value="STKc_cGK"/>
    <property type="match status" value="1"/>
</dbReference>
<dbReference type="OrthoDB" id="63267at2759"/>
<feature type="compositionally biased region" description="Pro residues" evidence="12">
    <location>
        <begin position="362"/>
        <end position="372"/>
    </location>
</feature>
<feature type="compositionally biased region" description="Polar residues" evidence="12">
    <location>
        <begin position="343"/>
        <end position="352"/>
    </location>
</feature>
<feature type="region of interest" description="Disordered" evidence="12">
    <location>
        <begin position="1120"/>
        <end position="1141"/>
    </location>
</feature>
<comment type="catalytic activity">
    <reaction evidence="11">
        <text>L-seryl-[protein] + ATP = O-phospho-L-seryl-[protein] + ADP + H(+)</text>
        <dbReference type="Rhea" id="RHEA:17989"/>
        <dbReference type="Rhea" id="RHEA-COMP:9863"/>
        <dbReference type="Rhea" id="RHEA-COMP:11604"/>
        <dbReference type="ChEBI" id="CHEBI:15378"/>
        <dbReference type="ChEBI" id="CHEBI:29999"/>
        <dbReference type="ChEBI" id="CHEBI:30616"/>
        <dbReference type="ChEBI" id="CHEBI:83421"/>
        <dbReference type="ChEBI" id="CHEBI:456216"/>
        <dbReference type="EC" id="2.7.11.12"/>
    </reaction>
</comment>
<feature type="compositionally biased region" description="Low complexity" evidence="12">
    <location>
        <begin position="122"/>
        <end position="143"/>
    </location>
</feature>
<dbReference type="PROSITE" id="PS50011">
    <property type="entry name" value="PROTEIN_KINASE_DOM"/>
    <property type="match status" value="1"/>
</dbReference>
<feature type="compositionally biased region" description="Basic and acidic residues" evidence="12">
    <location>
        <begin position="514"/>
        <end position="529"/>
    </location>
</feature>
<dbReference type="Pfam" id="PF00027">
    <property type="entry name" value="cNMP_binding"/>
    <property type="match status" value="2"/>
</dbReference>
<dbReference type="InterPro" id="IPR035014">
    <property type="entry name" value="STKc_cGK"/>
</dbReference>
<organism evidence="16">
    <name type="scientific">Musca domestica</name>
    <name type="common">House fly</name>
    <dbReference type="NCBI Taxonomy" id="7370"/>
    <lineage>
        <taxon>Eukaryota</taxon>
        <taxon>Metazoa</taxon>
        <taxon>Ecdysozoa</taxon>
        <taxon>Arthropoda</taxon>
        <taxon>Hexapoda</taxon>
        <taxon>Insecta</taxon>
        <taxon>Pterygota</taxon>
        <taxon>Neoptera</taxon>
        <taxon>Endopterygota</taxon>
        <taxon>Diptera</taxon>
        <taxon>Brachycera</taxon>
        <taxon>Muscomorpha</taxon>
        <taxon>Muscoidea</taxon>
        <taxon>Muscidae</taxon>
        <taxon>Musca</taxon>
    </lineage>
</organism>
<evidence type="ECO:0000256" key="3">
    <source>
        <dbReference type="ARBA" id="ARBA00022527"/>
    </source>
</evidence>
<evidence type="ECO:0000256" key="6">
    <source>
        <dbReference type="ARBA" id="ARBA00022741"/>
    </source>
</evidence>
<keyword evidence="8" id="KW-0067">ATP-binding</keyword>
<dbReference type="SUPFAM" id="SSF56112">
    <property type="entry name" value="Protein kinase-like (PK-like)"/>
    <property type="match status" value="1"/>
</dbReference>
<evidence type="ECO:0000256" key="4">
    <source>
        <dbReference type="ARBA" id="ARBA00022535"/>
    </source>
</evidence>
<feature type="compositionally biased region" description="Polar residues" evidence="12">
    <location>
        <begin position="381"/>
        <end position="420"/>
    </location>
</feature>
<evidence type="ECO:0000259" key="14">
    <source>
        <dbReference type="PROSITE" id="PS50042"/>
    </source>
</evidence>
<feature type="region of interest" description="Disordered" evidence="12">
    <location>
        <begin position="494"/>
        <end position="531"/>
    </location>
</feature>
<gene>
    <name evidence="16" type="primary">101889819</name>
    <name evidence="18 19 20" type="synonym">LOC101889819</name>
</gene>
<keyword evidence="4" id="KW-0140">cGMP</keyword>
<dbReference type="InterPro" id="IPR000719">
    <property type="entry name" value="Prot_kinase_dom"/>
</dbReference>
<dbReference type="PROSITE" id="PS51285">
    <property type="entry name" value="AGC_KINASE_CTER"/>
    <property type="match status" value="1"/>
</dbReference>
<feature type="region of interest" description="Disordered" evidence="12">
    <location>
        <begin position="119"/>
        <end position="243"/>
    </location>
</feature>
<dbReference type="VEuPathDB" id="VectorBase:MDOA006844"/>
<dbReference type="PROSITE" id="PS50042">
    <property type="entry name" value="CNMP_BINDING_3"/>
    <property type="match status" value="2"/>
</dbReference>
<dbReference type="Gene3D" id="2.60.120.10">
    <property type="entry name" value="Jelly Rolls"/>
    <property type="match status" value="2"/>
</dbReference>
<dbReference type="FunFam" id="2.60.120.10:FF:000130">
    <property type="entry name" value="Protein kinase, cGMP-dependent"/>
    <property type="match status" value="1"/>
</dbReference>
<feature type="region of interest" description="Disordered" evidence="12">
    <location>
        <begin position="336"/>
        <end position="448"/>
    </location>
</feature>
<evidence type="ECO:0000256" key="1">
    <source>
        <dbReference type="ARBA" id="ARBA00006352"/>
    </source>
</evidence>
<dbReference type="STRING" id="7370.A0A1I8MNK3"/>
<feature type="compositionally biased region" description="Low complexity" evidence="12">
    <location>
        <begin position="209"/>
        <end position="218"/>
    </location>
</feature>
<dbReference type="SMART" id="SM00220">
    <property type="entry name" value="S_TKc"/>
    <property type="match status" value="1"/>
</dbReference>
<dbReference type="KEGG" id="mde:101889819"/>
<dbReference type="AlphaFoldDB" id="A0A1I8MNK3"/>
<dbReference type="RefSeq" id="XP_011293184.1">
    <property type="nucleotide sequence ID" value="XM_011294882.2"/>
</dbReference>
<keyword evidence="17" id="KW-1185">Reference proteome</keyword>
<sequence length="1141" mass="127242">MACFTRFFPSRQKQSFTPDKDENKDTILNTRESTVQIGRYIRRDESTFFTSKSTESLRPPRQRQSILNHAATTPPANVANNQNSFAPKVATTVAASNGTTSSQNAIVNRSNKKFITSNKVRNTTNGSPSTATGAATNGNATANKVNGNVQAKHHLHQQHPQVASKLKPVKERRPTALPTQQPKIENDNELQGEEEDVGGHNHIGADHGQQQQQQQQQQGTRMPGVGQPAKFFIGNGKEDDEDDYSHELDEVDYDADVDNADVVVVNASASSFNHKQQPSANVVDVAGKQTSSLVSSASTLNSRSSSSALANSLTSSASTTTASKLRIKLPSNTSNKLRKFARSDTNSSLTLSQREEEEKVHIPPPPPLPPTPLCTAASPSLSLISKSKRNSNFPEFPQSQPGAGGNDTTALDSTFTSLTETDVKTQDSSSAATARTTATTTSTHQNGYAKTRLNVELPDKKMTLHEALQSQYEDDDDEVDGAYADANLDAGTNLTASDIRDSGVQIEESTASPKESDSSDEGPKYHRVDGGLIFSRPHLSNKKDIKIEYIAKDEKTRNLIRNAIEKNDFLNNYMDKERKEMVIDAMEMLHFQANDYIINENDEGSEIYVSEDGKFDVIKQGNVIGQFGGETVFGELAILYNAKRFASIRAVTNAKVWKIDRDKFRQIMVISGSKEREENLNFLRSAPFLNDLSEDVLNKVVDLLQRKFYATNTCIVREGDIGNEFFIIRGGTVTIKKLNESGEERVVDNRKRGDYFGEQALLNADCRQASVYADAPGTEVLKLDREAFISYLGTIPQLRELPVERSDPEGRDSNRKSEFDNEYANIELTDLKKIATLGAGAFGKVDLVSYDKKTIFALKIVKKIDIVKQDQIEHIYSEKHVMMKCRSSPFIIELYKTFRNDKFVYFLMEACMGGDVWTVMSQRRFFDEKTARFIAGCVVEAFDFLHSHNIIYRDLKPENLMLTTDGYCKLVDFGFAKHIPANQKTHTFAGTPEYVAPEIILDRGHDRSVDYWALGILIFELLVGKTPFRGQNQIKIYQQILGGIDVVQMPSKIPKSAQNLIRALCKQLPAERLGYQRKGILDIKRHSWFDGLDWQKLRNKQLSSPIKRPINHLTDLQHFGPSGVENEADPPPETSGWDIDF</sequence>
<feature type="domain" description="Cyclic nucleotide-binding" evidence="14">
    <location>
        <begin position="570"/>
        <end position="685"/>
    </location>
</feature>
<dbReference type="CDD" id="cd00038">
    <property type="entry name" value="CAP_ED"/>
    <property type="match status" value="2"/>
</dbReference>
<evidence type="ECO:0000313" key="18">
    <source>
        <dbReference type="RefSeq" id="XP_011293184.1"/>
    </source>
</evidence>
<dbReference type="GeneID" id="101889819"/>
<dbReference type="Proteomes" id="UP001652621">
    <property type="component" value="Unplaced"/>
</dbReference>
<dbReference type="InterPro" id="IPR000961">
    <property type="entry name" value="AGC-kinase_C"/>
</dbReference>
<evidence type="ECO:0000313" key="20">
    <source>
        <dbReference type="RefSeq" id="XP_019892871.1"/>
    </source>
</evidence>
<dbReference type="FunFam" id="2.60.120.10:FF:000072">
    <property type="entry name" value="cGMP-dependent protein kinase"/>
    <property type="match status" value="1"/>
</dbReference>
<comment type="catalytic activity">
    <reaction evidence="10">
        <text>L-threonyl-[protein] + ATP = O-phospho-L-threonyl-[protein] + ADP + H(+)</text>
        <dbReference type="Rhea" id="RHEA:46608"/>
        <dbReference type="Rhea" id="RHEA-COMP:11060"/>
        <dbReference type="Rhea" id="RHEA-COMP:11605"/>
        <dbReference type="ChEBI" id="CHEBI:15378"/>
        <dbReference type="ChEBI" id="CHEBI:30013"/>
        <dbReference type="ChEBI" id="CHEBI:30616"/>
        <dbReference type="ChEBI" id="CHEBI:61977"/>
        <dbReference type="ChEBI" id="CHEBI:456216"/>
        <dbReference type="EC" id="2.7.11.12"/>
    </reaction>
</comment>
<dbReference type="FunFam" id="1.10.510.10:FF:000210">
    <property type="entry name" value="Non-specific serine/threonine protein kinase"/>
    <property type="match status" value="1"/>
</dbReference>
<evidence type="ECO:0000256" key="2">
    <source>
        <dbReference type="ARBA" id="ARBA00012428"/>
    </source>
</evidence>
<dbReference type="PANTHER" id="PTHR24353:SF144">
    <property type="match status" value="1"/>
</dbReference>
<accession>A0A1I8MNK3</accession>
<dbReference type="InterPro" id="IPR000595">
    <property type="entry name" value="cNMP-bd_dom"/>
</dbReference>
<reference evidence="18 19" key="2">
    <citation type="submission" date="2025-04" db="UniProtKB">
        <authorList>
            <consortium name="RefSeq"/>
        </authorList>
    </citation>
    <scope>IDENTIFICATION</scope>
    <source>
        <strain evidence="18 19">Aabys</strain>
    </source>
</reference>
<dbReference type="RefSeq" id="XP_019892871.1">
    <property type="nucleotide sequence ID" value="XM_020037312.1"/>
</dbReference>
<dbReference type="SMART" id="SM00100">
    <property type="entry name" value="cNMP"/>
    <property type="match status" value="2"/>
</dbReference>
<evidence type="ECO:0000313" key="16">
    <source>
        <dbReference type="EnsemblMetazoa" id="MDOA006844-PB"/>
    </source>
</evidence>
<protein>
    <recommendedName>
        <fullName evidence="2">cGMP-dependent protein kinase</fullName>
        <ecNumber evidence="2">2.7.11.12</ecNumber>
    </recommendedName>
</protein>
<dbReference type="VEuPathDB" id="VectorBase:MDOMA2_005231"/>
<dbReference type="GO" id="GO:0005524">
    <property type="term" value="F:ATP binding"/>
    <property type="evidence" value="ECO:0007669"/>
    <property type="project" value="UniProtKB-KW"/>
</dbReference>
<keyword evidence="5" id="KW-0808">Transferase</keyword>
<dbReference type="InterPro" id="IPR008271">
    <property type="entry name" value="Ser/Thr_kinase_AS"/>
</dbReference>
<dbReference type="InterPro" id="IPR014710">
    <property type="entry name" value="RmlC-like_jellyroll"/>
</dbReference>
<evidence type="ECO:0000256" key="7">
    <source>
        <dbReference type="ARBA" id="ARBA00022777"/>
    </source>
</evidence>
<keyword evidence="9" id="KW-0142">cGMP-binding</keyword>
<evidence type="ECO:0000259" key="15">
    <source>
        <dbReference type="PROSITE" id="PS51285"/>
    </source>
</evidence>
<dbReference type="GO" id="GO:0004692">
    <property type="term" value="F:cGMP-dependent protein kinase activity"/>
    <property type="evidence" value="ECO:0007669"/>
    <property type="project" value="UniProtKB-EC"/>
</dbReference>
<dbReference type="Gene3D" id="1.10.510.10">
    <property type="entry name" value="Transferase(Phosphotransferase) domain 1"/>
    <property type="match status" value="1"/>
</dbReference>
<dbReference type="InterPro" id="IPR018488">
    <property type="entry name" value="cNMP-bd_CS"/>
</dbReference>
<dbReference type="Pfam" id="PF00069">
    <property type="entry name" value="Pkinase"/>
    <property type="match status" value="1"/>
</dbReference>
<feature type="domain" description="Protein kinase" evidence="13">
    <location>
        <begin position="831"/>
        <end position="1089"/>
    </location>
</feature>
<feature type="compositionally biased region" description="Acidic residues" evidence="12">
    <location>
        <begin position="187"/>
        <end position="196"/>
    </location>
</feature>
<reference evidence="16" key="1">
    <citation type="submission" date="2020-05" db="UniProtKB">
        <authorList>
            <consortium name="EnsemblMetazoa"/>
        </authorList>
    </citation>
    <scope>IDENTIFICATION</scope>
    <source>
        <strain evidence="16">Aabys</strain>
    </source>
</reference>
<dbReference type="InterPro" id="IPR018490">
    <property type="entry name" value="cNMP-bd_dom_sf"/>
</dbReference>
<comment type="similarity">
    <text evidence="1">Belongs to the protein kinase superfamily. AGC Ser/Thr protein kinase family. cGMP subfamily.</text>
</comment>
<evidence type="ECO:0000259" key="13">
    <source>
        <dbReference type="PROSITE" id="PS50011"/>
    </source>
</evidence>
<feature type="compositionally biased region" description="Low complexity" evidence="12">
    <location>
        <begin position="428"/>
        <end position="443"/>
    </location>
</feature>
<dbReference type="PROSITE" id="PS00888">
    <property type="entry name" value="CNMP_BINDING_1"/>
    <property type="match status" value="1"/>
</dbReference>
<dbReference type="Gene3D" id="3.30.200.20">
    <property type="entry name" value="Phosphorylase Kinase, domain 1"/>
    <property type="match status" value="1"/>
</dbReference>
<dbReference type="PANTHER" id="PTHR24353">
    <property type="entry name" value="CYCLIC NUCLEOTIDE-DEPENDENT PROTEIN KINASE"/>
    <property type="match status" value="1"/>
</dbReference>
<dbReference type="EC" id="2.7.11.12" evidence="2"/>
<keyword evidence="6" id="KW-0547">Nucleotide-binding</keyword>
<evidence type="ECO:0000313" key="19">
    <source>
        <dbReference type="RefSeq" id="XP_019892870.1"/>
    </source>
</evidence>
<dbReference type="InterPro" id="IPR011009">
    <property type="entry name" value="Kinase-like_dom_sf"/>
</dbReference>
<dbReference type="SUPFAM" id="SSF51206">
    <property type="entry name" value="cAMP-binding domain-like"/>
    <property type="match status" value="2"/>
</dbReference>
<evidence type="ECO:0000256" key="9">
    <source>
        <dbReference type="ARBA" id="ARBA00022992"/>
    </source>
</evidence>
<feature type="domain" description="Cyclic nucleotide-binding" evidence="14">
    <location>
        <begin position="688"/>
        <end position="800"/>
    </location>
</feature>
<dbReference type="EnsemblMetazoa" id="MDOA006844-RB">
    <property type="protein sequence ID" value="MDOA006844-PB"/>
    <property type="gene ID" value="MDOA006844"/>
</dbReference>
<dbReference type="PROSITE" id="PS00108">
    <property type="entry name" value="PROTEIN_KINASE_ST"/>
    <property type="match status" value="1"/>
</dbReference>
<evidence type="ECO:0000256" key="8">
    <source>
        <dbReference type="ARBA" id="ARBA00022840"/>
    </source>
</evidence>
<evidence type="ECO:0000256" key="12">
    <source>
        <dbReference type="SAM" id="MobiDB-lite"/>
    </source>
</evidence>
<evidence type="ECO:0000256" key="11">
    <source>
        <dbReference type="ARBA" id="ARBA00047462"/>
    </source>
</evidence>
<keyword evidence="3" id="KW-0723">Serine/threonine-protein kinase</keyword>
<dbReference type="PROSITE" id="PS00889">
    <property type="entry name" value="CNMP_BINDING_2"/>
    <property type="match status" value="1"/>
</dbReference>
<evidence type="ECO:0000256" key="10">
    <source>
        <dbReference type="ARBA" id="ARBA00047298"/>
    </source>
</evidence>
<name>A0A1I8MNK3_MUSDO</name>
<evidence type="ECO:0000313" key="17">
    <source>
        <dbReference type="Proteomes" id="UP001652621"/>
    </source>
</evidence>
<proteinExistence type="inferred from homology"/>
<feature type="domain" description="AGC-kinase C-terminal" evidence="15">
    <location>
        <begin position="1090"/>
        <end position="1141"/>
    </location>
</feature>
<dbReference type="GO" id="GO:0030553">
    <property type="term" value="F:cGMP binding"/>
    <property type="evidence" value="ECO:0007669"/>
    <property type="project" value="UniProtKB-KW"/>
</dbReference>
<feature type="region of interest" description="Disordered" evidence="12">
    <location>
        <begin position="299"/>
        <end position="322"/>
    </location>
</feature>
<keyword evidence="7 18" id="KW-0418">Kinase</keyword>